<dbReference type="GO" id="GO:0003677">
    <property type="term" value="F:DNA binding"/>
    <property type="evidence" value="ECO:0007669"/>
    <property type="project" value="InterPro"/>
</dbReference>
<dbReference type="EMBL" id="OU503051">
    <property type="protein sequence ID" value="CAI9778893.1"/>
    <property type="molecule type" value="Genomic_DNA"/>
</dbReference>
<reference evidence="1" key="1">
    <citation type="submission" date="2023-05" db="EMBL/GenBank/DDBJ databases">
        <authorList>
            <person name="Huff M."/>
        </authorList>
    </citation>
    <scope>NUCLEOTIDE SEQUENCE</scope>
</reference>
<keyword evidence="2" id="KW-1185">Reference proteome</keyword>
<organism evidence="1 2">
    <name type="scientific">Fraxinus pennsylvanica</name>
    <dbReference type="NCBI Taxonomy" id="56036"/>
    <lineage>
        <taxon>Eukaryota</taxon>
        <taxon>Viridiplantae</taxon>
        <taxon>Streptophyta</taxon>
        <taxon>Embryophyta</taxon>
        <taxon>Tracheophyta</taxon>
        <taxon>Spermatophyta</taxon>
        <taxon>Magnoliopsida</taxon>
        <taxon>eudicotyledons</taxon>
        <taxon>Gunneridae</taxon>
        <taxon>Pentapetalae</taxon>
        <taxon>asterids</taxon>
        <taxon>lamiids</taxon>
        <taxon>Lamiales</taxon>
        <taxon>Oleaceae</taxon>
        <taxon>Oleeae</taxon>
        <taxon>Fraxinus</taxon>
    </lineage>
</organism>
<dbReference type="Proteomes" id="UP000834106">
    <property type="component" value="Chromosome 16"/>
</dbReference>
<dbReference type="AlphaFoldDB" id="A0AAD2A083"/>
<gene>
    <name evidence="1" type="ORF">FPE_LOCUS26323</name>
</gene>
<evidence type="ECO:0000313" key="2">
    <source>
        <dbReference type="Proteomes" id="UP000834106"/>
    </source>
</evidence>
<proteinExistence type="predicted"/>
<dbReference type="SUPFAM" id="SSF55455">
    <property type="entry name" value="SRF-like"/>
    <property type="match status" value="1"/>
</dbReference>
<sequence>MELSVLCDVKAYIVILGPDRQIETWLKNHSDVREVINLNKNDYLNNKKRNQQHDDDGCKKKWVLGGDKWALEDFLKKVKAKIDRVKKRIQVVKSKDQETNSASEVGNPLSGGILRMPDLQKVHKIWAYTSVR</sequence>
<name>A0AAD2A083_9LAMI</name>
<evidence type="ECO:0000313" key="1">
    <source>
        <dbReference type="EMBL" id="CAI9778893.1"/>
    </source>
</evidence>
<protein>
    <recommendedName>
        <fullName evidence="3">MADS-box domain-containing protein</fullName>
    </recommendedName>
</protein>
<dbReference type="GO" id="GO:0046983">
    <property type="term" value="F:protein dimerization activity"/>
    <property type="evidence" value="ECO:0007669"/>
    <property type="project" value="InterPro"/>
</dbReference>
<dbReference type="Gene3D" id="3.40.1810.10">
    <property type="entry name" value="Transcription factor, MADS-box"/>
    <property type="match status" value="1"/>
</dbReference>
<dbReference type="InterPro" id="IPR036879">
    <property type="entry name" value="TF_MADSbox_sf"/>
</dbReference>
<evidence type="ECO:0008006" key="3">
    <source>
        <dbReference type="Google" id="ProtNLM"/>
    </source>
</evidence>
<accession>A0AAD2A083</accession>